<dbReference type="PROSITE" id="PS00626">
    <property type="entry name" value="RCC1_2"/>
    <property type="match status" value="2"/>
</dbReference>
<dbReference type="SUPFAM" id="SSF49265">
    <property type="entry name" value="Fibronectin type III"/>
    <property type="match status" value="4"/>
</dbReference>
<protein>
    <recommendedName>
        <fullName evidence="1">Fibronectin type-III domain-containing protein</fullName>
    </recommendedName>
</protein>
<organism evidence="2 3">
    <name type="scientific">Cohnella faecalis</name>
    <dbReference type="NCBI Taxonomy" id="2315694"/>
    <lineage>
        <taxon>Bacteria</taxon>
        <taxon>Bacillati</taxon>
        <taxon>Bacillota</taxon>
        <taxon>Bacilli</taxon>
        <taxon>Bacillales</taxon>
        <taxon>Paenibacillaceae</taxon>
        <taxon>Cohnella</taxon>
    </lineage>
</organism>
<reference evidence="2 3" key="1">
    <citation type="submission" date="2018-09" db="EMBL/GenBank/DDBJ databases">
        <title>Cohnella cavernae sp. nov., isolated from a karst cave.</title>
        <authorList>
            <person name="Zhu H."/>
        </authorList>
    </citation>
    <scope>NUCLEOTIDE SEQUENCE [LARGE SCALE GENOMIC DNA]</scope>
    <source>
        <strain evidence="2 3">K2E09-144</strain>
    </source>
</reference>
<dbReference type="PANTHER" id="PTHR24099">
    <property type="entry name" value="E3 UBIQUITIN-PROTEIN LIGASE TRIM36-RELATED"/>
    <property type="match status" value="1"/>
</dbReference>
<evidence type="ECO:0000259" key="1">
    <source>
        <dbReference type="PROSITE" id="PS50853"/>
    </source>
</evidence>
<dbReference type="PROSITE" id="PS50012">
    <property type="entry name" value="RCC1_3"/>
    <property type="match status" value="1"/>
</dbReference>
<comment type="caution">
    <text evidence="2">The sequence shown here is derived from an EMBL/GenBank/DDBJ whole genome shotgun (WGS) entry which is preliminary data.</text>
</comment>
<evidence type="ECO:0000313" key="3">
    <source>
        <dbReference type="Proteomes" id="UP000266340"/>
    </source>
</evidence>
<dbReference type="Pfam" id="PF13088">
    <property type="entry name" value="BNR_2"/>
    <property type="match status" value="1"/>
</dbReference>
<dbReference type="Pfam" id="PF00041">
    <property type="entry name" value="fn3"/>
    <property type="match status" value="2"/>
</dbReference>
<dbReference type="CDD" id="cd00063">
    <property type="entry name" value="FN3"/>
    <property type="match status" value="5"/>
</dbReference>
<dbReference type="EMBL" id="QXJM01000039">
    <property type="protein sequence ID" value="RIE02544.1"/>
    <property type="molecule type" value="Genomic_DNA"/>
</dbReference>
<dbReference type="InterPro" id="IPR000408">
    <property type="entry name" value="Reg_chr_condens"/>
</dbReference>
<dbReference type="InterPro" id="IPR050617">
    <property type="entry name" value="E3_ligase_FN3/SPRY"/>
</dbReference>
<feature type="domain" description="Fibronectin type-III" evidence="1">
    <location>
        <begin position="748"/>
        <end position="833"/>
    </location>
</feature>
<dbReference type="Pfam" id="PF00415">
    <property type="entry name" value="RCC1"/>
    <property type="match status" value="1"/>
</dbReference>
<dbReference type="SUPFAM" id="SSF50939">
    <property type="entry name" value="Sialidases"/>
    <property type="match status" value="1"/>
</dbReference>
<evidence type="ECO:0000313" key="2">
    <source>
        <dbReference type="EMBL" id="RIE02544.1"/>
    </source>
</evidence>
<dbReference type="PROSITE" id="PS50853">
    <property type="entry name" value="FN3"/>
    <property type="match status" value="5"/>
</dbReference>
<dbReference type="SMART" id="SM00060">
    <property type="entry name" value="FN3"/>
    <property type="match status" value="8"/>
</dbReference>
<accession>A0A398CU87</accession>
<dbReference type="InterPro" id="IPR036116">
    <property type="entry name" value="FN3_sf"/>
</dbReference>
<feature type="domain" description="Fibronectin type-III" evidence="1">
    <location>
        <begin position="1087"/>
        <end position="1168"/>
    </location>
</feature>
<dbReference type="Gene3D" id="2.60.40.10">
    <property type="entry name" value="Immunoglobulins"/>
    <property type="match status" value="7"/>
</dbReference>
<dbReference type="Proteomes" id="UP000266340">
    <property type="component" value="Unassembled WGS sequence"/>
</dbReference>
<feature type="domain" description="Fibronectin type-III" evidence="1">
    <location>
        <begin position="918"/>
        <end position="1002"/>
    </location>
</feature>
<feature type="domain" description="Fibronectin type-III" evidence="1">
    <location>
        <begin position="834"/>
        <end position="917"/>
    </location>
</feature>
<dbReference type="InterPro" id="IPR013783">
    <property type="entry name" value="Ig-like_fold"/>
</dbReference>
<dbReference type="CDD" id="cd15482">
    <property type="entry name" value="Sialidase_non-viral"/>
    <property type="match status" value="1"/>
</dbReference>
<dbReference type="PANTHER" id="PTHR24099:SF11">
    <property type="entry name" value="FIBRONECTIN TYPE III DOMAIN-CONTAINING 3BA-RELATED"/>
    <property type="match status" value="1"/>
</dbReference>
<dbReference type="InterPro" id="IPR011040">
    <property type="entry name" value="Sialidase"/>
</dbReference>
<gene>
    <name evidence="2" type="ORF">D3H35_17800</name>
</gene>
<proteinExistence type="predicted"/>
<dbReference type="InterPro" id="IPR009091">
    <property type="entry name" value="RCC1/BLIP-II"/>
</dbReference>
<dbReference type="SUPFAM" id="SSF50985">
    <property type="entry name" value="RCC1/BLIP-II"/>
    <property type="match status" value="1"/>
</dbReference>
<sequence>MIGQLTPVAVSTLNGVKEIAAGASHSFALMKDGTVKAWGYNYTGQLGLGHTSNVISPSTIPSLSGVKQLAAGSNHTLALMENGTVQGWGSNAIAQLGSIGFQVRPSAFDYIPPDGVRISSSITGAYERPLSVQLYLDNEAEAREQLSASLVNGAAAVTFQPIASSTLAKGVHKARVVIATKEQSLERTIAFTASGGTVAYPLEVTATNSSLTAKASGTEALGELDAAPYRFTIGSQSSGWVSPSSVVFNNAVVSAGLDIGGSGERTITRLSNGWWVVAGYTGSAATGVTFLVSKDQGQSWLPLCSLVDATITSAPAITAVGTKIIGIVRSGSTNVKAFSFDAAVQENTNLFSELFALETGTKTIGNLSVAADRDGNVHAAWTINTSGYYSIRYSVNTDGGWQTVQQVTAVSSSNSYSNLKIAIINNQPVIISEFNQSSRYAISKLVWDGSAWTKTDIVSVYTYPQQNYSVFVDGQTVHLAWAGADSAQTSKKNIRYIRSTDGGSTWTAPSKLTTGNTYNQDNPVIAMDTQGKLYIVYGGQDAASPTYVNLRLLASSDGGDTWTTTPAALTALTSGSVDQPVVIQDGRLSYGDGNPIVIYKSGPGNQTLIRGSLVSGNIYTVSGLLPDTKYNVQFEVKDSGGVIRKVTKEAYTLADKPTITQVGQSASFTISDTNALTTKYQITAGGKYWSSEGKWVNSPTSLTLSSKTVALTKLDTKKTYRIQVRAVNQEGVPTDWSNTIQLGTPIAPPAAPANVKTQPSSTSVTLTWSPVSEATDYEVEVDNQATLYATGRSLSYKHTGLTPNTLHQYRVRAIKSGTPGAWSKVVLVRTLQVAPVVPTTAAPVATAKTVTLSWSAVANAFAYEVEWDGQIIATGKQLTLRQTGLPVLSRHTYRVRALNAGGASPWSALQTVSTTNAVPAVPTGIAVTVSDKAVTIRWDASLDALTYDVEADGKPPLNLGESTTVSFTGLAPGSAHQYRIRAVNESGTGAWSAYQNVTTYNLSTPSGLIEQLSDTSIGLTWSAVAGATSYEVEADGTVAAAAAASYTHASLVPETTHTYRIRALSAAGSSAWSELGRFTTLPLKPAVPANLTATASKDKVILTWSPVSGIAGYDVELDGAVIVDNFTDASYVDTLLDPYSPHQYRIRARTEAVEGDWSAPVSIRTLPDKPKAPTGIAVTSAGQIVTLAWEADPTAVKYEVEVNGAVTDAGTKNTFKHRRIAAGSEHKYRIRTTNVAGTSAWSGLIINNTITAWLTKAGVVDMGLVGMDITDFSRYTLNVTYDPGAIEITDLSTLTAAKELTTGKIKGTQITVASFKPGEIVFTTDKVIQPDESWSGVINSIQMKAKVSGGSSITYSVIERT</sequence>
<keyword evidence="3" id="KW-1185">Reference proteome</keyword>
<dbReference type="InterPro" id="IPR003961">
    <property type="entry name" value="FN3_dom"/>
</dbReference>
<dbReference type="RefSeq" id="WP_119150584.1">
    <property type="nucleotide sequence ID" value="NZ_QXJM01000039.1"/>
</dbReference>
<dbReference type="OrthoDB" id="27389at2"/>
<dbReference type="Gene3D" id="2.120.10.10">
    <property type="match status" value="1"/>
</dbReference>
<name>A0A398CU87_9BACL</name>
<dbReference type="Gene3D" id="2.130.10.30">
    <property type="entry name" value="Regulator of chromosome condensation 1/beta-lactamase-inhibitor protein II"/>
    <property type="match status" value="1"/>
</dbReference>
<dbReference type="InterPro" id="IPR036278">
    <property type="entry name" value="Sialidase_sf"/>
</dbReference>
<feature type="domain" description="Fibronectin type-III" evidence="1">
    <location>
        <begin position="653"/>
        <end position="747"/>
    </location>
</feature>